<name>A0A150QFD1_SORCE</name>
<evidence type="ECO:0000313" key="2">
    <source>
        <dbReference type="Proteomes" id="UP000075260"/>
    </source>
</evidence>
<proteinExistence type="predicted"/>
<gene>
    <name evidence="1" type="ORF">BE15_21440</name>
</gene>
<dbReference type="Proteomes" id="UP000075260">
    <property type="component" value="Unassembled WGS sequence"/>
</dbReference>
<organism evidence="1 2">
    <name type="scientific">Sorangium cellulosum</name>
    <name type="common">Polyangium cellulosum</name>
    <dbReference type="NCBI Taxonomy" id="56"/>
    <lineage>
        <taxon>Bacteria</taxon>
        <taxon>Pseudomonadati</taxon>
        <taxon>Myxococcota</taxon>
        <taxon>Polyangia</taxon>
        <taxon>Polyangiales</taxon>
        <taxon>Polyangiaceae</taxon>
        <taxon>Sorangium</taxon>
    </lineage>
</organism>
<accession>A0A150QFD1</accession>
<dbReference type="AlphaFoldDB" id="A0A150QFD1"/>
<reference evidence="1 2" key="1">
    <citation type="submission" date="2014-02" db="EMBL/GenBank/DDBJ databases">
        <title>The small core and large imbalanced accessory genome model reveals a collaborative survival strategy of Sorangium cellulosum strains in nature.</title>
        <authorList>
            <person name="Han K."/>
            <person name="Peng R."/>
            <person name="Blom J."/>
            <person name="Li Y.-Z."/>
        </authorList>
    </citation>
    <scope>NUCLEOTIDE SEQUENCE [LARGE SCALE GENOMIC DNA]</scope>
    <source>
        <strain evidence="1 2">So0008-312</strain>
    </source>
</reference>
<comment type="caution">
    <text evidence="1">The sequence shown here is derived from an EMBL/GenBank/DDBJ whole genome shotgun (WGS) entry which is preliminary data.</text>
</comment>
<dbReference type="RefSeq" id="WP_061610429.1">
    <property type="nucleotide sequence ID" value="NZ_JEMA01000731.1"/>
</dbReference>
<evidence type="ECO:0000313" key="1">
    <source>
        <dbReference type="EMBL" id="KYF66582.1"/>
    </source>
</evidence>
<sequence length="199" mass="21544">MTWRSAIALAALLQAGCLETRDDDGRCLHEWSRPLEAGEQVNGHDPVELLAPYAGRWHGTVTWRDGQVTDIDIDISSDPPSPLSAYMFCDRLGLVNTQRPVTVSTADGALNDSALMAASVRFPVDGTSSQRTPQLSPLMGPFGPPASTLVDRDLYQDGHILIEFIWNTPTSPAGGRLLFVGQLKGITLSDQIELGTIVF</sequence>
<dbReference type="EMBL" id="JEMA01000731">
    <property type="protein sequence ID" value="KYF66582.1"/>
    <property type="molecule type" value="Genomic_DNA"/>
</dbReference>
<protein>
    <submittedName>
        <fullName evidence="1">Uncharacterized protein</fullName>
    </submittedName>
</protein>